<sequence>MISPLPSTPNAYALLMQEEKQREVQNTPKFRGESSSFIADNGQRSFCTNFRGQKGNYDSKKSNLSNAVTSNELSGDSFMTSVESEEHEKLLTQVQLAQVMQMLQQGPSMKSPMLLGESQNGLYILKNRLPNDNSIKRLRSLGLIMLGNWVQV</sequence>
<reference evidence="1 2" key="1">
    <citation type="journal article" date="2021" name="bioRxiv">
        <title>Chromosome-scale and haplotype-resolved genome assembly of a tetraploid potato cultivar.</title>
        <authorList>
            <person name="Sun H."/>
            <person name="Jiao W.-B."/>
            <person name="Krause K."/>
            <person name="Campoy J.A."/>
            <person name="Goel M."/>
            <person name="Folz-Donahue K."/>
            <person name="Kukat C."/>
            <person name="Huettel B."/>
            <person name="Schneeberger K."/>
        </authorList>
    </citation>
    <scope>NUCLEOTIDE SEQUENCE [LARGE SCALE GENOMIC DNA]</scope>
    <source>
        <strain evidence="1">SolTubOtavaFocal</strain>
        <tissue evidence="1">Leaves</tissue>
    </source>
</reference>
<comment type="caution">
    <text evidence="1">The sequence shown here is derived from an EMBL/GenBank/DDBJ whole genome shotgun (WGS) entry which is preliminary data.</text>
</comment>
<dbReference type="Proteomes" id="UP000826656">
    <property type="component" value="Unassembled WGS sequence"/>
</dbReference>
<dbReference type="EMBL" id="JAIVGD010000005">
    <property type="protein sequence ID" value="KAH0773858.1"/>
    <property type="molecule type" value="Genomic_DNA"/>
</dbReference>
<organism evidence="1 2">
    <name type="scientific">Solanum tuberosum</name>
    <name type="common">Potato</name>
    <dbReference type="NCBI Taxonomy" id="4113"/>
    <lineage>
        <taxon>Eukaryota</taxon>
        <taxon>Viridiplantae</taxon>
        <taxon>Streptophyta</taxon>
        <taxon>Embryophyta</taxon>
        <taxon>Tracheophyta</taxon>
        <taxon>Spermatophyta</taxon>
        <taxon>Magnoliopsida</taxon>
        <taxon>eudicotyledons</taxon>
        <taxon>Gunneridae</taxon>
        <taxon>Pentapetalae</taxon>
        <taxon>asterids</taxon>
        <taxon>lamiids</taxon>
        <taxon>Solanales</taxon>
        <taxon>Solanaceae</taxon>
        <taxon>Solanoideae</taxon>
        <taxon>Solaneae</taxon>
        <taxon>Solanum</taxon>
    </lineage>
</organism>
<accession>A0ABQ7VZD0</accession>
<evidence type="ECO:0000313" key="2">
    <source>
        <dbReference type="Proteomes" id="UP000826656"/>
    </source>
</evidence>
<protein>
    <submittedName>
        <fullName evidence="1">Uncharacterized protein</fullName>
    </submittedName>
</protein>
<gene>
    <name evidence="1" type="ORF">KY290_010995</name>
</gene>
<name>A0ABQ7VZD0_SOLTU</name>
<evidence type="ECO:0000313" key="1">
    <source>
        <dbReference type="EMBL" id="KAH0773858.1"/>
    </source>
</evidence>
<proteinExistence type="predicted"/>
<keyword evidence="2" id="KW-1185">Reference proteome</keyword>